<reference evidence="2 3" key="1">
    <citation type="journal article" date="2023" name="Sci. Data">
        <title>Genome assembly of the Korean intertidal mud-creeper Batillaria attramentaria.</title>
        <authorList>
            <person name="Patra A.K."/>
            <person name="Ho P.T."/>
            <person name="Jun S."/>
            <person name="Lee S.J."/>
            <person name="Kim Y."/>
            <person name="Won Y.J."/>
        </authorList>
    </citation>
    <scope>NUCLEOTIDE SEQUENCE [LARGE SCALE GENOMIC DNA]</scope>
    <source>
        <strain evidence="2">Wonlab-2016</strain>
    </source>
</reference>
<comment type="caution">
    <text evidence="2">The sequence shown here is derived from an EMBL/GenBank/DDBJ whole genome shotgun (WGS) entry which is preliminary data.</text>
</comment>
<accession>A0ABD0L5B4</accession>
<sequence>SGTTYYHLIHASQEEKEWVYRRQIAGNTNCRLQSPSQHSPLPPHSSNQVPDYLTLITRQMASDTVTVCRAVEIRKFDSVRLNDFGTCNRRSQNHCSPPGSCTRQVGARTASEERKGAEGGEDLCHNDPLIADTGSSRQGTGNEHWGTDSNTWKWADSDSVRESSSSVCQCFSTKSCGPLDLTADLSPRYIAVRFDVTIAKVNASQIVQ</sequence>
<evidence type="ECO:0000313" key="2">
    <source>
        <dbReference type="EMBL" id="KAK7494612.1"/>
    </source>
</evidence>
<dbReference type="AlphaFoldDB" id="A0ABD0L5B4"/>
<keyword evidence="3" id="KW-1185">Reference proteome</keyword>
<organism evidence="2 3">
    <name type="scientific">Batillaria attramentaria</name>
    <dbReference type="NCBI Taxonomy" id="370345"/>
    <lineage>
        <taxon>Eukaryota</taxon>
        <taxon>Metazoa</taxon>
        <taxon>Spiralia</taxon>
        <taxon>Lophotrochozoa</taxon>
        <taxon>Mollusca</taxon>
        <taxon>Gastropoda</taxon>
        <taxon>Caenogastropoda</taxon>
        <taxon>Sorbeoconcha</taxon>
        <taxon>Cerithioidea</taxon>
        <taxon>Batillariidae</taxon>
        <taxon>Batillaria</taxon>
    </lineage>
</organism>
<dbReference type="EMBL" id="JACVVK020000081">
    <property type="protein sequence ID" value="KAK7494612.1"/>
    <property type="molecule type" value="Genomic_DNA"/>
</dbReference>
<feature type="non-terminal residue" evidence="2">
    <location>
        <position position="208"/>
    </location>
</feature>
<evidence type="ECO:0000313" key="3">
    <source>
        <dbReference type="Proteomes" id="UP001519460"/>
    </source>
</evidence>
<feature type="non-terminal residue" evidence="2">
    <location>
        <position position="1"/>
    </location>
</feature>
<dbReference type="Proteomes" id="UP001519460">
    <property type="component" value="Unassembled WGS sequence"/>
</dbReference>
<feature type="compositionally biased region" description="Polar residues" evidence="1">
    <location>
        <begin position="133"/>
        <end position="150"/>
    </location>
</feature>
<feature type="region of interest" description="Disordered" evidence="1">
    <location>
        <begin position="98"/>
        <end position="150"/>
    </location>
</feature>
<name>A0ABD0L5B4_9CAEN</name>
<gene>
    <name evidence="2" type="ORF">BaRGS_00014010</name>
</gene>
<proteinExistence type="predicted"/>
<feature type="compositionally biased region" description="Basic and acidic residues" evidence="1">
    <location>
        <begin position="110"/>
        <end position="125"/>
    </location>
</feature>
<protein>
    <submittedName>
        <fullName evidence="2">Uncharacterized protein</fullName>
    </submittedName>
</protein>
<evidence type="ECO:0000256" key="1">
    <source>
        <dbReference type="SAM" id="MobiDB-lite"/>
    </source>
</evidence>